<name>A0A0N5A8J8_9BILA</name>
<evidence type="ECO:0000313" key="7">
    <source>
        <dbReference type="WBParaSite" id="SMUV_0000039901-mRNA-1"/>
    </source>
</evidence>
<dbReference type="InterPro" id="IPR040059">
    <property type="entry name" value="PUM3"/>
</dbReference>
<evidence type="ECO:0000256" key="1">
    <source>
        <dbReference type="ARBA" id="ARBA00022737"/>
    </source>
</evidence>
<feature type="compositionally biased region" description="Basic and acidic residues" evidence="4">
    <location>
        <begin position="115"/>
        <end position="128"/>
    </location>
</feature>
<dbReference type="PANTHER" id="PTHR13389">
    <property type="entry name" value="PUMILIO HOMOLOG 3"/>
    <property type="match status" value="1"/>
</dbReference>
<feature type="domain" description="PUM-HD" evidence="5">
    <location>
        <begin position="193"/>
        <end position="540"/>
    </location>
</feature>
<dbReference type="WBParaSite" id="SMUV_0000039901-mRNA-1">
    <property type="protein sequence ID" value="SMUV_0000039901-mRNA-1"/>
    <property type="gene ID" value="SMUV_0000039901"/>
</dbReference>
<keyword evidence="1" id="KW-0677">Repeat</keyword>
<feature type="region of interest" description="Disordered" evidence="4">
    <location>
        <begin position="90"/>
        <end position="128"/>
    </location>
</feature>
<feature type="compositionally biased region" description="Basic residues" evidence="4">
    <location>
        <begin position="1"/>
        <end position="22"/>
    </location>
</feature>
<proteinExistence type="predicted"/>
<feature type="region of interest" description="Disordered" evidence="4">
    <location>
        <begin position="1"/>
        <end position="72"/>
    </location>
</feature>
<dbReference type="InterPro" id="IPR012959">
    <property type="entry name" value="CPL_dom"/>
</dbReference>
<dbReference type="PROSITE" id="PS50302">
    <property type="entry name" value="PUM"/>
    <property type="match status" value="1"/>
</dbReference>
<evidence type="ECO:0000259" key="5">
    <source>
        <dbReference type="PROSITE" id="PS50303"/>
    </source>
</evidence>
<dbReference type="SMART" id="SM00025">
    <property type="entry name" value="Pumilio"/>
    <property type="match status" value="5"/>
</dbReference>
<dbReference type="Pfam" id="PF00806">
    <property type="entry name" value="PUF"/>
    <property type="match status" value="3"/>
</dbReference>
<dbReference type="Pfam" id="PF08144">
    <property type="entry name" value="CPL"/>
    <property type="match status" value="1"/>
</dbReference>
<dbReference type="STRING" id="451379.A0A0N5A8J8"/>
<evidence type="ECO:0000256" key="4">
    <source>
        <dbReference type="SAM" id="MobiDB-lite"/>
    </source>
</evidence>
<dbReference type="GO" id="GO:0005730">
    <property type="term" value="C:nucleolus"/>
    <property type="evidence" value="ECO:0007669"/>
    <property type="project" value="TreeGrafter"/>
</dbReference>
<evidence type="ECO:0000256" key="2">
    <source>
        <dbReference type="ARBA" id="ARBA00022884"/>
    </source>
</evidence>
<keyword evidence="6" id="KW-1185">Reference proteome</keyword>
<dbReference type="InterPro" id="IPR001313">
    <property type="entry name" value="Pumilio_RNA-bd_rpt"/>
</dbReference>
<protein>
    <submittedName>
        <fullName evidence="7">PUM-HD domain-containing protein</fullName>
    </submittedName>
</protein>
<dbReference type="InterPro" id="IPR011989">
    <property type="entry name" value="ARM-like"/>
</dbReference>
<dbReference type="PROSITE" id="PS50303">
    <property type="entry name" value="PUM_HD"/>
    <property type="match status" value="1"/>
</dbReference>
<organism evidence="6 7">
    <name type="scientific">Syphacia muris</name>
    <dbReference type="NCBI Taxonomy" id="451379"/>
    <lineage>
        <taxon>Eukaryota</taxon>
        <taxon>Metazoa</taxon>
        <taxon>Ecdysozoa</taxon>
        <taxon>Nematoda</taxon>
        <taxon>Chromadorea</taxon>
        <taxon>Rhabditida</taxon>
        <taxon>Spirurina</taxon>
        <taxon>Oxyuridomorpha</taxon>
        <taxon>Oxyuroidea</taxon>
        <taxon>Oxyuridae</taxon>
        <taxon>Syphacia</taxon>
    </lineage>
</organism>
<dbReference type="GO" id="GO:0003729">
    <property type="term" value="F:mRNA binding"/>
    <property type="evidence" value="ECO:0007669"/>
    <property type="project" value="TreeGrafter"/>
</dbReference>
<dbReference type="GO" id="GO:0006417">
    <property type="term" value="P:regulation of translation"/>
    <property type="evidence" value="ECO:0007669"/>
    <property type="project" value="TreeGrafter"/>
</dbReference>
<dbReference type="Gene3D" id="1.25.10.10">
    <property type="entry name" value="Leucine-rich Repeat Variant"/>
    <property type="match status" value="2"/>
</dbReference>
<feature type="compositionally biased region" description="Low complexity" evidence="4">
    <location>
        <begin position="103"/>
        <end position="114"/>
    </location>
</feature>
<reference evidence="7" key="1">
    <citation type="submission" date="2017-02" db="UniProtKB">
        <authorList>
            <consortium name="WormBaseParasite"/>
        </authorList>
    </citation>
    <scope>IDENTIFICATION</scope>
</reference>
<dbReference type="PANTHER" id="PTHR13389:SF0">
    <property type="entry name" value="PUMILIO HOMOLOG 3"/>
    <property type="match status" value="1"/>
</dbReference>
<dbReference type="Proteomes" id="UP000046393">
    <property type="component" value="Unplaced"/>
</dbReference>
<evidence type="ECO:0000256" key="3">
    <source>
        <dbReference type="PROSITE-ProRule" id="PRU00317"/>
    </source>
</evidence>
<feature type="compositionally biased region" description="Basic and acidic residues" evidence="4">
    <location>
        <begin position="29"/>
        <end position="43"/>
    </location>
</feature>
<dbReference type="InterPro" id="IPR033133">
    <property type="entry name" value="PUM-HD"/>
</dbReference>
<dbReference type="AlphaFoldDB" id="A0A0N5A8J8"/>
<sequence>MMKLKKLHKSSKKATSKSKNKKLVGMTVEQKEVKVNKLLEDTARRKRKLSFSESSLGSSNPPERKLKRVSFAEKLEHTKVFEKSVKKLKVEPSTASPGRSILSKKPGSKPQSSKIVEDTSDKSLSDEKKLSAIRKAHMEGGKRKKTLKLQVTRSLKEKLMSMTKKEKKLYLRELHRQKKPLLDLCLQCKKLWETARSSRCKAEEKEKANNELFALLKGKLKDVVYAHDMSRVVEYLFSCSQLRSAIFDELTPELIRMAKARYAHYVVAKMLKNGSPAQRNIIIDSFRGRCVPLMKMQFAAARILEIAYNEFANATQRWNIVSEFYGPDFVLFKDSNSDVSCLADVLKKDPARKTLIVGHLEKVLNDIIDKPHLKFSLTHLLLRNFFDYCSKEQRAEMIDSLQERVLEIIHTNDGAYVGLHCIWYGNAKERKFMVKNFKGYVVKAAQERFGHRVLLGIFDAVDDTVLVSKFIIQELTNNIRDVAFDPYGVKVLHYLISPRHYYYFKKGYVGIFEQGDNNEYSKKEAKDRYAQLFSNLSEALYTFFAGSMEDLLFSKTTANLVLNALHYSGENDLYKLVVKDEQRIACYEAIAKVCSEEFIPFNTERLHAIEHPNSHFVISQLLIADKDRPIKLSDYLAKLDSELLSSWVSCNKGCFVLLHMLETGSGETQKLLRKIITGKALQRYTTKGAVLLLKKLTS</sequence>
<dbReference type="InterPro" id="IPR016024">
    <property type="entry name" value="ARM-type_fold"/>
</dbReference>
<accession>A0A0N5A8J8</accession>
<evidence type="ECO:0000313" key="6">
    <source>
        <dbReference type="Proteomes" id="UP000046393"/>
    </source>
</evidence>
<dbReference type="SUPFAM" id="SSF48371">
    <property type="entry name" value="ARM repeat"/>
    <property type="match status" value="1"/>
</dbReference>
<keyword evidence="2" id="KW-0694">RNA-binding</keyword>
<feature type="repeat" description="Pumilio" evidence="3">
    <location>
        <begin position="249"/>
        <end position="284"/>
    </location>
</feature>